<dbReference type="EMBL" id="BMAO01015071">
    <property type="protein sequence ID" value="GFQ99094.1"/>
    <property type="molecule type" value="Genomic_DNA"/>
</dbReference>
<dbReference type="Proteomes" id="UP000887116">
    <property type="component" value="Unassembled WGS sequence"/>
</dbReference>
<accession>A0A8X6L793</accession>
<protein>
    <submittedName>
        <fullName evidence="2">Uncharacterized protein</fullName>
    </submittedName>
</protein>
<sequence>METHGLPCNICRQRCKTWKGLTYHLLRNHDVSVGRQKPKRNPTKHAQMSNLSPPSPPDVHSNVSRRDCTTSISDVFLLGETMRLTFPLHQVVECPIEGCRHSFRTVKWYITNISVKRNLTAEHKLPNRRVEYWCFHCNR</sequence>
<gene>
    <name evidence="2" type="ORF">TNCT_724491</name>
</gene>
<evidence type="ECO:0000256" key="1">
    <source>
        <dbReference type="SAM" id="MobiDB-lite"/>
    </source>
</evidence>
<comment type="caution">
    <text evidence="2">The sequence shown here is derived from an EMBL/GenBank/DDBJ whole genome shotgun (WGS) entry which is preliminary data.</text>
</comment>
<keyword evidence="3" id="KW-1185">Reference proteome</keyword>
<feature type="region of interest" description="Disordered" evidence="1">
    <location>
        <begin position="31"/>
        <end position="65"/>
    </location>
</feature>
<reference evidence="2" key="1">
    <citation type="submission" date="2020-07" db="EMBL/GenBank/DDBJ databases">
        <title>Multicomponent nature underlies the extraordinary mechanical properties of spider dragline silk.</title>
        <authorList>
            <person name="Kono N."/>
            <person name="Nakamura H."/>
            <person name="Mori M."/>
            <person name="Yoshida Y."/>
            <person name="Ohtoshi R."/>
            <person name="Malay A.D."/>
            <person name="Moran D.A.P."/>
            <person name="Tomita M."/>
            <person name="Numata K."/>
            <person name="Arakawa K."/>
        </authorList>
    </citation>
    <scope>NUCLEOTIDE SEQUENCE</scope>
</reference>
<dbReference type="AlphaFoldDB" id="A0A8X6L793"/>
<name>A0A8X6L793_TRICU</name>
<dbReference type="OrthoDB" id="10453993at2759"/>
<proteinExistence type="predicted"/>
<evidence type="ECO:0000313" key="3">
    <source>
        <dbReference type="Proteomes" id="UP000887116"/>
    </source>
</evidence>
<organism evidence="2 3">
    <name type="scientific">Trichonephila clavata</name>
    <name type="common">Joro spider</name>
    <name type="synonym">Nephila clavata</name>
    <dbReference type="NCBI Taxonomy" id="2740835"/>
    <lineage>
        <taxon>Eukaryota</taxon>
        <taxon>Metazoa</taxon>
        <taxon>Ecdysozoa</taxon>
        <taxon>Arthropoda</taxon>
        <taxon>Chelicerata</taxon>
        <taxon>Arachnida</taxon>
        <taxon>Araneae</taxon>
        <taxon>Araneomorphae</taxon>
        <taxon>Entelegynae</taxon>
        <taxon>Araneoidea</taxon>
        <taxon>Nephilidae</taxon>
        <taxon>Trichonephila</taxon>
    </lineage>
</organism>
<evidence type="ECO:0000313" key="2">
    <source>
        <dbReference type="EMBL" id="GFQ99094.1"/>
    </source>
</evidence>